<sequence length="43" mass="4643">MIEASLGTFGLIWSATLRTAGWRLGLAPLRKSTGGKQKLGRSR</sequence>
<protein>
    <submittedName>
        <fullName evidence="1">Uncharacterized protein</fullName>
    </submittedName>
</protein>
<gene>
    <name evidence="1" type="ORF">USDA257_p05920</name>
</gene>
<accession>I3XHF1</accession>
<evidence type="ECO:0000313" key="2">
    <source>
        <dbReference type="Proteomes" id="UP000006180"/>
    </source>
</evidence>
<dbReference type="HOGENOM" id="CLU_3239671_0_0_5"/>
<dbReference type="EMBL" id="CP003575">
    <property type="protein sequence ID" value="AFL55307.1"/>
    <property type="molecule type" value="Genomic_DNA"/>
</dbReference>
<evidence type="ECO:0000313" key="1">
    <source>
        <dbReference type="EMBL" id="AFL55307.1"/>
    </source>
</evidence>
<dbReference type="PATRIC" id="fig|1185652.3.peg.6976"/>
<organism evidence="1">
    <name type="scientific">Sinorhizobium fredii (strain USDA 257)</name>
    <dbReference type="NCBI Taxonomy" id="1185652"/>
    <lineage>
        <taxon>Bacteria</taxon>
        <taxon>Pseudomonadati</taxon>
        <taxon>Pseudomonadota</taxon>
        <taxon>Alphaproteobacteria</taxon>
        <taxon>Hyphomicrobiales</taxon>
        <taxon>Rhizobiaceae</taxon>
        <taxon>Sinorhizobium/Ensifer group</taxon>
        <taxon>Sinorhizobium</taxon>
    </lineage>
</organism>
<proteinExistence type="predicted"/>
<dbReference type="AlphaFoldDB" id="I3XHF1"/>
<name>I3XHF1_SINF2</name>
<keyword evidence="1" id="KW-0614">Plasmid</keyword>
<reference evidence="1" key="1">
    <citation type="journal article" date="2012" name="J. Bacteriol.">
        <title>Complete genome sequence of the broad-host-range strain Sinorhizobium fredii USDA257.</title>
        <authorList>
            <person name="Schuldes J."/>
            <person name="Rodriguez Orbegoso M."/>
            <person name="Schmeisser C."/>
            <person name="Krishnan H.B."/>
            <person name="Daniel R."/>
            <person name="Streit W.R."/>
        </authorList>
    </citation>
    <scope>NUCLEOTIDE SEQUENCE [LARGE SCALE GENOMIC DNA]</scope>
    <source>
        <strain evidence="1">USDA 257</strain>
        <plasmid evidence="1">pUSDA257</plasmid>
    </source>
</reference>
<geneLocation type="plasmid" evidence="2">
    <name>pUSDA257 fragment 12</name>
</geneLocation>